<proteinExistence type="predicted"/>
<accession>A0A645IEY9</accession>
<name>A0A645IEY9_9ZZZZ</name>
<gene>
    <name evidence="1" type="ORF">SDC9_197302</name>
</gene>
<evidence type="ECO:0000313" key="1">
    <source>
        <dbReference type="EMBL" id="MPN49680.1"/>
    </source>
</evidence>
<dbReference type="AlphaFoldDB" id="A0A645IEY9"/>
<reference evidence="1" key="1">
    <citation type="submission" date="2019-08" db="EMBL/GenBank/DDBJ databases">
        <authorList>
            <person name="Kucharzyk K."/>
            <person name="Murdoch R.W."/>
            <person name="Higgins S."/>
            <person name="Loffler F."/>
        </authorList>
    </citation>
    <scope>NUCLEOTIDE SEQUENCE</scope>
</reference>
<comment type="caution">
    <text evidence="1">The sequence shown here is derived from an EMBL/GenBank/DDBJ whole genome shotgun (WGS) entry which is preliminary data.</text>
</comment>
<protein>
    <submittedName>
        <fullName evidence="1">Uncharacterized protein</fullName>
    </submittedName>
</protein>
<dbReference type="EMBL" id="VSSQ01113149">
    <property type="protein sequence ID" value="MPN49680.1"/>
    <property type="molecule type" value="Genomic_DNA"/>
</dbReference>
<sequence>MSAMLLQHRIADVAAIVDVAHIPQSQPDFADNRAVLLAYHVKHICRNMAGVLVRIRGGGKAQRQLAVARHRQI</sequence>
<organism evidence="1">
    <name type="scientific">bioreactor metagenome</name>
    <dbReference type="NCBI Taxonomy" id="1076179"/>
    <lineage>
        <taxon>unclassified sequences</taxon>
        <taxon>metagenomes</taxon>
        <taxon>ecological metagenomes</taxon>
    </lineage>
</organism>